<dbReference type="SUPFAM" id="SSF48619">
    <property type="entry name" value="Phospholipase A2, PLA2"/>
    <property type="match status" value="1"/>
</dbReference>
<dbReference type="GO" id="GO:0004623">
    <property type="term" value="F:phospholipase A2 activity"/>
    <property type="evidence" value="ECO:0007669"/>
    <property type="project" value="InterPro"/>
</dbReference>
<dbReference type="RefSeq" id="WP_045950735.1">
    <property type="nucleotide sequence ID" value="NZ_JZWV01000929.1"/>
</dbReference>
<reference evidence="2 3" key="1">
    <citation type="submission" date="2015-02" db="EMBL/GenBank/DDBJ databases">
        <authorList>
            <person name="Ju K.-S."/>
            <person name="Doroghazi J.R."/>
            <person name="Metcalf W."/>
        </authorList>
    </citation>
    <scope>NUCLEOTIDE SEQUENCE [LARGE SCALE GENOMIC DNA]</scope>
    <source>
        <strain evidence="2 3">NRRL ISP-5550</strain>
    </source>
</reference>
<keyword evidence="1" id="KW-0732">Signal</keyword>
<dbReference type="Gene3D" id="1.20.90.10">
    <property type="entry name" value="Phospholipase A2 domain"/>
    <property type="match status" value="1"/>
</dbReference>
<dbReference type="InterPro" id="IPR036444">
    <property type="entry name" value="PLipase_A2_dom_sf"/>
</dbReference>
<sequence>MRRRPFTALAPAAAALLFLATPASAVPADKPQVLSRWTQTGAASQEAWLEARAHRTGWAAYGFDWSTDYCTTSPDNPFGFPFREACARHDFGYRNYRAAGAFQANKSRLDDAFHADLQRVCARYSGARKASCEGTAWTYYQAVRAFGASPETGRAEPPAP</sequence>
<dbReference type="InterPro" id="IPR015141">
    <property type="entry name" value="PLipase_A2_prok/fun"/>
</dbReference>
<protein>
    <recommendedName>
        <fullName evidence="4">Phospholipase A2</fullName>
    </recommendedName>
</protein>
<proteinExistence type="predicted"/>
<dbReference type="OrthoDB" id="290927at2"/>
<dbReference type="Pfam" id="PF09056">
    <property type="entry name" value="Phospholip_A2_3"/>
    <property type="match status" value="1"/>
</dbReference>
<dbReference type="PATRIC" id="fig|68223.7.peg.2351"/>
<evidence type="ECO:0000256" key="1">
    <source>
        <dbReference type="SAM" id="SignalP"/>
    </source>
</evidence>
<dbReference type="GO" id="GO:0006644">
    <property type="term" value="P:phospholipid metabolic process"/>
    <property type="evidence" value="ECO:0007669"/>
    <property type="project" value="InterPro"/>
</dbReference>
<feature type="signal peptide" evidence="1">
    <location>
        <begin position="1"/>
        <end position="25"/>
    </location>
</feature>
<evidence type="ECO:0000313" key="3">
    <source>
        <dbReference type="Proteomes" id="UP000033551"/>
    </source>
</evidence>
<organism evidence="2 3">
    <name type="scientific">Streptomyces katrae</name>
    <dbReference type="NCBI Taxonomy" id="68223"/>
    <lineage>
        <taxon>Bacteria</taxon>
        <taxon>Bacillati</taxon>
        <taxon>Actinomycetota</taxon>
        <taxon>Actinomycetes</taxon>
        <taxon>Kitasatosporales</taxon>
        <taxon>Streptomycetaceae</taxon>
        <taxon>Streptomyces</taxon>
    </lineage>
</organism>
<evidence type="ECO:0000313" key="2">
    <source>
        <dbReference type="EMBL" id="KJY26529.1"/>
    </source>
</evidence>
<name>A0A0F4IY04_9ACTN</name>
<feature type="chain" id="PRO_5002469940" description="Phospholipase A2" evidence="1">
    <location>
        <begin position="26"/>
        <end position="160"/>
    </location>
</feature>
<dbReference type="EMBL" id="JZWV01000929">
    <property type="protein sequence ID" value="KJY26529.1"/>
    <property type="molecule type" value="Genomic_DNA"/>
</dbReference>
<gene>
    <name evidence="2" type="ORF">VR44_29850</name>
</gene>
<keyword evidence="3" id="KW-1185">Reference proteome</keyword>
<evidence type="ECO:0008006" key="4">
    <source>
        <dbReference type="Google" id="ProtNLM"/>
    </source>
</evidence>
<dbReference type="Proteomes" id="UP000033551">
    <property type="component" value="Unassembled WGS sequence"/>
</dbReference>
<dbReference type="STRING" id="68223.GCA_002028425_02552"/>
<dbReference type="GO" id="GO:0050482">
    <property type="term" value="P:arachidonate secretion"/>
    <property type="evidence" value="ECO:0007669"/>
    <property type="project" value="InterPro"/>
</dbReference>
<accession>A0A0F4IY04</accession>
<comment type="caution">
    <text evidence="2">The sequence shown here is derived from an EMBL/GenBank/DDBJ whole genome shotgun (WGS) entry which is preliminary data.</text>
</comment>
<dbReference type="AlphaFoldDB" id="A0A0F4IY04"/>